<name>A0AAN0M995_9RHOB</name>
<evidence type="ECO:0000256" key="1">
    <source>
        <dbReference type="SAM" id="Phobius"/>
    </source>
</evidence>
<feature type="transmembrane region" description="Helical" evidence="1">
    <location>
        <begin position="352"/>
        <end position="370"/>
    </location>
</feature>
<reference evidence="2 3" key="1">
    <citation type="submission" date="2024-04" db="EMBL/GenBank/DDBJ databases">
        <title>Phylogenomic analyses of a clade within the roseobacter group suggest taxonomic reassignments of species of the genera Aestuariivita, Citreicella, Loktanella, Nautella, Pelagibaca, Ruegeria, Thalassobius, Thiobacimonas and Tropicibacter, and the proposal o.</title>
        <authorList>
            <person name="Jeon C.O."/>
        </authorList>
    </citation>
    <scope>NUCLEOTIDE SEQUENCE [LARGE SCALE GENOMIC DNA]</scope>
    <source>
        <strain evidence="2 3">G8-12</strain>
    </source>
</reference>
<keyword evidence="1" id="KW-1133">Transmembrane helix</keyword>
<feature type="transmembrane region" description="Helical" evidence="1">
    <location>
        <begin position="327"/>
        <end position="345"/>
    </location>
</feature>
<gene>
    <name evidence="2" type="ORF">AABB28_07475</name>
</gene>
<feature type="transmembrane region" description="Helical" evidence="1">
    <location>
        <begin position="80"/>
        <end position="102"/>
    </location>
</feature>
<protein>
    <submittedName>
        <fullName evidence="2">Uncharacterized protein</fullName>
    </submittedName>
</protein>
<feature type="transmembrane region" description="Helical" evidence="1">
    <location>
        <begin position="30"/>
        <end position="52"/>
    </location>
</feature>
<keyword evidence="1" id="KW-0812">Transmembrane</keyword>
<accession>A0AAN0M995</accession>
<feature type="transmembrane region" description="Helical" evidence="1">
    <location>
        <begin position="138"/>
        <end position="157"/>
    </location>
</feature>
<feature type="transmembrane region" description="Helical" evidence="1">
    <location>
        <begin position="498"/>
        <end position="520"/>
    </location>
</feature>
<evidence type="ECO:0000313" key="2">
    <source>
        <dbReference type="EMBL" id="WZU65092.1"/>
    </source>
</evidence>
<organism evidence="2 3">
    <name type="scientific">Yoonia algicola</name>
    <dbReference type="NCBI Taxonomy" id="3137368"/>
    <lineage>
        <taxon>Bacteria</taxon>
        <taxon>Pseudomonadati</taxon>
        <taxon>Pseudomonadota</taxon>
        <taxon>Alphaproteobacteria</taxon>
        <taxon>Rhodobacterales</taxon>
        <taxon>Paracoccaceae</taxon>
        <taxon>Yoonia</taxon>
    </lineage>
</organism>
<keyword evidence="1" id="KW-0472">Membrane</keyword>
<sequence length="523" mass="57395">MAYFLIALAVLVYAVYPSAMLQFVTGKIDILSYLLVFHVVASTARISMAIFYRNAVIAPSYSSDLRLFDRRIVTNRTLKIGLANAVFDILGFGSFFYALFFGSAVQATVFYELWASVFLLLTMFWRRGQLGQFEHRQGVLNTTVFFVLGVVGVFLVVTSHTADGEGSIVTLSLNDAGVNLAAIAAPILMAISFFVGTRNARIISIYLQKAFAADKGIDAEMSQKRADVLAGIYHGVFLRVLGVILLAVVLCILYGMGLWSPELSALDPTVTTGVVFCALITTLGGALADISNNISRTSNLNQFWSFTPFLAVIFLNLFGFSDDTSKELYFGAILILAANFILLSSSAFTMSFIAAIFFLCAVYFLILFVPPLEQTIGLQHVSVSLGIFGIFAALFIDRIMRDQENRGLEAQPKARLARQAATRERSYFQNIFVLWILGFGSVVAMVLFRPEGRIEVDFVSAFVAVAVFYICLLPLEYMSDPTEEDGGEEKSAIVSRSASILSLVTSALFIAFLFGLYLIALLT</sequence>
<feature type="transmembrane region" description="Helical" evidence="1">
    <location>
        <begin position="231"/>
        <end position="257"/>
    </location>
</feature>
<feature type="transmembrane region" description="Helical" evidence="1">
    <location>
        <begin position="303"/>
        <end position="321"/>
    </location>
</feature>
<feature type="transmembrane region" description="Helical" evidence="1">
    <location>
        <begin position="427"/>
        <end position="446"/>
    </location>
</feature>
<dbReference type="AlphaFoldDB" id="A0AAN0M995"/>
<keyword evidence="3" id="KW-1185">Reference proteome</keyword>
<feature type="transmembrane region" description="Helical" evidence="1">
    <location>
        <begin position="177"/>
        <end position="196"/>
    </location>
</feature>
<feature type="transmembrane region" description="Helical" evidence="1">
    <location>
        <begin position="458"/>
        <end position="477"/>
    </location>
</feature>
<feature type="transmembrane region" description="Helical" evidence="1">
    <location>
        <begin position="269"/>
        <end position="291"/>
    </location>
</feature>
<feature type="transmembrane region" description="Helical" evidence="1">
    <location>
        <begin position="376"/>
        <end position="396"/>
    </location>
</feature>
<proteinExistence type="predicted"/>
<dbReference type="EMBL" id="CP151762">
    <property type="protein sequence ID" value="WZU65092.1"/>
    <property type="molecule type" value="Genomic_DNA"/>
</dbReference>
<evidence type="ECO:0000313" key="3">
    <source>
        <dbReference type="Proteomes" id="UP001451782"/>
    </source>
</evidence>
<dbReference type="KEGG" id="yag:AABB28_07475"/>
<dbReference type="Proteomes" id="UP001451782">
    <property type="component" value="Chromosome"/>
</dbReference>
<feature type="transmembrane region" description="Helical" evidence="1">
    <location>
        <begin position="108"/>
        <end position="126"/>
    </location>
</feature>
<dbReference type="RefSeq" id="WP_342071442.1">
    <property type="nucleotide sequence ID" value="NZ_CP151762.1"/>
</dbReference>